<name>A0A3D9KK12_9BACL</name>
<proteinExistence type="predicted"/>
<gene>
    <name evidence="1" type="ORF">DFP98_103117</name>
</gene>
<evidence type="ECO:0000313" key="2">
    <source>
        <dbReference type="Proteomes" id="UP000256977"/>
    </source>
</evidence>
<sequence>MFFLMKKIKFCCRNFDKHGSKSVYKTLKIEYPELKKKKKDCLGVCKHCTKQCMALIGKTEIVVAPSPEALYEKLKQRIG</sequence>
<evidence type="ECO:0000313" key="1">
    <source>
        <dbReference type="EMBL" id="RED86264.1"/>
    </source>
</evidence>
<organism evidence="1 2">
    <name type="scientific">Cohnella phaseoli</name>
    <dbReference type="NCBI Taxonomy" id="456490"/>
    <lineage>
        <taxon>Bacteria</taxon>
        <taxon>Bacillati</taxon>
        <taxon>Bacillota</taxon>
        <taxon>Bacilli</taxon>
        <taxon>Bacillales</taxon>
        <taxon>Paenibacillaceae</taxon>
        <taxon>Cohnella</taxon>
    </lineage>
</organism>
<dbReference type="Proteomes" id="UP000256977">
    <property type="component" value="Unassembled WGS sequence"/>
</dbReference>
<protein>
    <submittedName>
        <fullName evidence="1">Uncharacterized protein DUF1450</fullName>
    </submittedName>
</protein>
<comment type="caution">
    <text evidence="1">The sequence shown here is derived from an EMBL/GenBank/DDBJ whole genome shotgun (WGS) entry which is preliminary data.</text>
</comment>
<dbReference type="EMBL" id="QRDZ01000003">
    <property type="protein sequence ID" value="RED86264.1"/>
    <property type="molecule type" value="Genomic_DNA"/>
</dbReference>
<accession>A0A3D9KK12</accession>
<reference evidence="1 2" key="1">
    <citation type="submission" date="2018-07" db="EMBL/GenBank/DDBJ databases">
        <title>Genomic Encyclopedia of Type Strains, Phase III (KMG-III): the genomes of soil and plant-associated and newly described type strains.</title>
        <authorList>
            <person name="Whitman W."/>
        </authorList>
    </citation>
    <scope>NUCLEOTIDE SEQUENCE [LARGE SCALE GENOMIC DNA]</scope>
    <source>
        <strain evidence="1 2">CECT 7287</strain>
    </source>
</reference>
<dbReference type="Pfam" id="PF07293">
    <property type="entry name" value="DUF1450"/>
    <property type="match status" value="1"/>
</dbReference>
<keyword evidence="2" id="KW-1185">Reference proteome</keyword>
<dbReference type="AlphaFoldDB" id="A0A3D9KK12"/>
<dbReference type="InterPro" id="IPR009910">
    <property type="entry name" value="DUF1450"/>
</dbReference>